<evidence type="ECO:0000313" key="2">
    <source>
        <dbReference type="EMBL" id="MBE6501586.1"/>
    </source>
</evidence>
<keyword evidence="1" id="KW-0812">Transmembrane</keyword>
<name>A0A8T3V7I4_9EURY</name>
<feature type="transmembrane region" description="Helical" evidence="1">
    <location>
        <begin position="323"/>
        <end position="343"/>
    </location>
</feature>
<accession>A0A8T3V7I4</accession>
<feature type="transmembrane region" description="Helical" evidence="1">
    <location>
        <begin position="296"/>
        <end position="317"/>
    </location>
</feature>
<evidence type="ECO:0000313" key="3">
    <source>
        <dbReference type="Proteomes" id="UP000783037"/>
    </source>
</evidence>
<feature type="transmembrane region" description="Helical" evidence="1">
    <location>
        <begin position="266"/>
        <end position="287"/>
    </location>
</feature>
<sequence length="493" mass="56828">MNINNGDKLKDNMGKALFILSLFVLGLLIFLIIQKPFLHIDEWFTQGVLNISFKEMVHLTAKDVHPPLYYAIALMPVYLFKWLHIPFDMITLMKMVSVVPYVIIFVISLTKIRKDYGWLVGGLFAFTLLTMADFFTMFSIARMYPWGLLFLVVSFLYACEILRNPSLKSWILLAFFSVCGAYTHYFVAIPSILLYMLLLVHVLLKNKTQIKNWLISTVFGILCFVPWVPYLLKQINSVSGSYWIDEITFETFVQFFASIFTDTAEFYVNLALAIVFLAIFISILIYYRKSKEDADIVLIGSLMFIGTILVGVTVSIVFNPIFIVRYVIPATAVLWLCLSIYISKFDLKRVIIPVVIILVLFSVANIADQVNEISDNHEKLVKNQEFLQSINSNNSVVIIDGMVKYVHFYNQLNDSIVYGGFSVGEREKAKDFTLFYDDKDTRFLMPDDFNKYENKTVYLAYRQGSDIDLPKDVSKEKVGKVENTKFYILKYKG</sequence>
<dbReference type="AlphaFoldDB" id="A0A8T3V7I4"/>
<feature type="transmembrane region" description="Helical" evidence="1">
    <location>
        <begin position="350"/>
        <end position="367"/>
    </location>
</feature>
<proteinExistence type="predicted"/>
<comment type="caution">
    <text evidence="2">The sequence shown here is derived from an EMBL/GenBank/DDBJ whole genome shotgun (WGS) entry which is preliminary data.</text>
</comment>
<feature type="transmembrane region" description="Helical" evidence="1">
    <location>
        <begin position="12"/>
        <end position="33"/>
    </location>
</feature>
<evidence type="ECO:0000256" key="1">
    <source>
        <dbReference type="SAM" id="Phobius"/>
    </source>
</evidence>
<evidence type="ECO:0008006" key="4">
    <source>
        <dbReference type="Google" id="ProtNLM"/>
    </source>
</evidence>
<feature type="transmembrane region" description="Helical" evidence="1">
    <location>
        <begin position="116"/>
        <end position="136"/>
    </location>
</feature>
<protein>
    <recommendedName>
        <fullName evidence="4">Glycosyltransferase RgtA/B/C/D-like domain-containing protein</fullName>
    </recommendedName>
</protein>
<dbReference type="RefSeq" id="WP_303738690.1">
    <property type="nucleotide sequence ID" value="NZ_SUTK01000013.1"/>
</dbReference>
<dbReference type="EMBL" id="SUTK01000013">
    <property type="protein sequence ID" value="MBE6501586.1"/>
    <property type="molecule type" value="Genomic_DNA"/>
</dbReference>
<gene>
    <name evidence="2" type="ORF">E7Z79_03995</name>
</gene>
<reference evidence="2" key="1">
    <citation type="submission" date="2019-04" db="EMBL/GenBank/DDBJ databases">
        <title>Evolution of Biomass-Degrading Anaerobic Consortia Revealed by Metagenomics.</title>
        <authorList>
            <person name="Peng X."/>
        </authorList>
    </citation>
    <scope>NUCLEOTIDE SEQUENCE</scope>
    <source>
        <strain evidence="2">SIG18</strain>
    </source>
</reference>
<keyword evidence="1" id="KW-0472">Membrane</keyword>
<feature type="transmembrane region" description="Helical" evidence="1">
    <location>
        <begin position="212"/>
        <end position="232"/>
    </location>
</feature>
<dbReference type="Proteomes" id="UP000783037">
    <property type="component" value="Unassembled WGS sequence"/>
</dbReference>
<feature type="transmembrane region" description="Helical" evidence="1">
    <location>
        <begin position="169"/>
        <end position="200"/>
    </location>
</feature>
<organism evidence="2 3">
    <name type="scientific">Methanobrevibacter thaueri</name>
    <dbReference type="NCBI Taxonomy" id="190975"/>
    <lineage>
        <taxon>Archaea</taxon>
        <taxon>Methanobacteriati</taxon>
        <taxon>Methanobacteriota</taxon>
        <taxon>Methanomada group</taxon>
        <taxon>Methanobacteria</taxon>
        <taxon>Methanobacteriales</taxon>
        <taxon>Methanobacteriaceae</taxon>
        <taxon>Methanobrevibacter</taxon>
    </lineage>
</organism>
<keyword evidence="1" id="KW-1133">Transmembrane helix</keyword>
<feature type="transmembrane region" description="Helical" evidence="1">
    <location>
        <begin position="92"/>
        <end position="110"/>
    </location>
</feature>